<evidence type="ECO:0000313" key="2">
    <source>
        <dbReference type="EMBL" id="PWV93799.1"/>
    </source>
</evidence>
<feature type="domain" description="Microcin J25-processing protein McjB C-terminal" evidence="1">
    <location>
        <begin position="39"/>
        <end position="140"/>
    </location>
</feature>
<proteinExistence type="predicted"/>
<reference evidence="2 3" key="1">
    <citation type="submission" date="2018-05" db="EMBL/GenBank/DDBJ databases">
        <title>Genomic Encyclopedia of Type Strains, Phase III (KMG-III): the genomes of soil and plant-associated and newly described type strains.</title>
        <authorList>
            <person name="Whitman W."/>
        </authorList>
    </citation>
    <scope>NUCLEOTIDE SEQUENCE [LARGE SCALE GENOMIC DNA]</scope>
    <source>
        <strain evidence="2 3">CECT 5696</strain>
    </source>
</reference>
<sequence>MWRVGKKLITMPMEQKRMYAEAYLYLGWARILKQLPFAKVAPTLGVRTSESPFEHDPAQDRLLGSISRAIQRMSRHTWWESMCMVKAIAAMKMLERRGISSTLYMGTAKDSSGKMIAHAWLRSGPYYLTGYEEMAQFTVVGTFANSGKQKKHQDHRRG</sequence>
<evidence type="ECO:0000313" key="3">
    <source>
        <dbReference type="Proteomes" id="UP000246635"/>
    </source>
</evidence>
<keyword evidence="3" id="KW-1185">Reference proteome</keyword>
<dbReference type="InterPro" id="IPR032708">
    <property type="entry name" value="McjB_C"/>
</dbReference>
<name>A0A2V2YNB2_9BACL</name>
<organism evidence="2 3">
    <name type="scientific">Paenibacillus cellulosilyticus</name>
    <dbReference type="NCBI Taxonomy" id="375489"/>
    <lineage>
        <taxon>Bacteria</taxon>
        <taxon>Bacillati</taxon>
        <taxon>Bacillota</taxon>
        <taxon>Bacilli</taxon>
        <taxon>Bacillales</taxon>
        <taxon>Paenibacillaceae</taxon>
        <taxon>Paenibacillus</taxon>
    </lineage>
</organism>
<comment type="caution">
    <text evidence="2">The sequence shown here is derived from an EMBL/GenBank/DDBJ whole genome shotgun (WGS) entry which is preliminary data.</text>
</comment>
<gene>
    <name evidence="2" type="ORF">DFQ01_13438</name>
</gene>
<accession>A0A2V2YNB2</accession>
<dbReference type="InterPro" id="IPR053521">
    <property type="entry name" value="McjB-like"/>
</dbReference>
<dbReference type="NCBIfam" id="NF033537">
    <property type="entry name" value="lasso_biosyn_B2"/>
    <property type="match status" value="1"/>
</dbReference>
<dbReference type="Pfam" id="PF13471">
    <property type="entry name" value="Transglut_core3"/>
    <property type="match status" value="1"/>
</dbReference>
<protein>
    <submittedName>
        <fullName evidence="2">Transglutaminase superfamily protein</fullName>
    </submittedName>
</protein>
<dbReference type="Proteomes" id="UP000246635">
    <property type="component" value="Unassembled WGS sequence"/>
</dbReference>
<dbReference type="EMBL" id="QGTQ01000034">
    <property type="protein sequence ID" value="PWV93799.1"/>
    <property type="molecule type" value="Genomic_DNA"/>
</dbReference>
<dbReference type="AlphaFoldDB" id="A0A2V2YNB2"/>
<evidence type="ECO:0000259" key="1">
    <source>
        <dbReference type="Pfam" id="PF13471"/>
    </source>
</evidence>